<accession>A0A372IN99</accession>
<gene>
    <name evidence="2" type="ORF">D0Y96_13695</name>
</gene>
<dbReference type="EMBL" id="QVQT01000004">
    <property type="protein sequence ID" value="RFU16432.1"/>
    <property type="molecule type" value="Genomic_DNA"/>
</dbReference>
<feature type="transmembrane region" description="Helical" evidence="1">
    <location>
        <begin position="14"/>
        <end position="35"/>
    </location>
</feature>
<sequence length="117" mass="12908">MNSSTPDSSSAPRLLPGMAIIALWMLLLSVLGLVGVTTHSLPRMALLICVAFGAAGTGLLRLQRWGWALALAAVFLSVCYGTYVLFRFRQGPMIVMILVNLIFFLYLVRPQVIERLR</sequence>
<evidence type="ECO:0000313" key="3">
    <source>
        <dbReference type="Proteomes" id="UP000264702"/>
    </source>
</evidence>
<dbReference type="OrthoDB" id="117249at2"/>
<keyword evidence="1" id="KW-0472">Membrane</keyword>
<feature type="transmembrane region" description="Helical" evidence="1">
    <location>
        <begin position="41"/>
        <end position="60"/>
    </location>
</feature>
<keyword evidence="1" id="KW-1133">Transmembrane helix</keyword>
<dbReference type="AlphaFoldDB" id="A0A372IN99"/>
<dbReference type="RefSeq" id="WP_117300790.1">
    <property type="nucleotide sequence ID" value="NZ_QVQT02000004.1"/>
</dbReference>
<feature type="transmembrane region" description="Helical" evidence="1">
    <location>
        <begin position="67"/>
        <end position="86"/>
    </location>
</feature>
<reference evidence="2 3" key="1">
    <citation type="submission" date="2018-08" db="EMBL/GenBank/DDBJ databases">
        <title>Acidipila sp. 4G-K13, an acidobacterium isolated from forest soil.</title>
        <authorList>
            <person name="Gao Z.-H."/>
            <person name="Qiu L.-H."/>
        </authorList>
    </citation>
    <scope>NUCLEOTIDE SEQUENCE [LARGE SCALE GENOMIC DNA]</scope>
    <source>
        <strain evidence="2 3">4G-K13</strain>
    </source>
</reference>
<feature type="transmembrane region" description="Helical" evidence="1">
    <location>
        <begin position="92"/>
        <end position="108"/>
    </location>
</feature>
<proteinExistence type="predicted"/>
<evidence type="ECO:0000256" key="1">
    <source>
        <dbReference type="SAM" id="Phobius"/>
    </source>
</evidence>
<name>A0A372IN99_9BACT</name>
<organism evidence="2 3">
    <name type="scientific">Paracidobacterium acidisoli</name>
    <dbReference type="NCBI Taxonomy" id="2303751"/>
    <lineage>
        <taxon>Bacteria</taxon>
        <taxon>Pseudomonadati</taxon>
        <taxon>Acidobacteriota</taxon>
        <taxon>Terriglobia</taxon>
        <taxon>Terriglobales</taxon>
        <taxon>Acidobacteriaceae</taxon>
        <taxon>Paracidobacterium</taxon>
    </lineage>
</organism>
<keyword evidence="3" id="KW-1185">Reference proteome</keyword>
<keyword evidence="1" id="KW-0812">Transmembrane</keyword>
<dbReference type="Proteomes" id="UP000264702">
    <property type="component" value="Unassembled WGS sequence"/>
</dbReference>
<comment type="caution">
    <text evidence="2">The sequence shown here is derived from an EMBL/GenBank/DDBJ whole genome shotgun (WGS) entry which is preliminary data.</text>
</comment>
<evidence type="ECO:0000313" key="2">
    <source>
        <dbReference type="EMBL" id="RFU16432.1"/>
    </source>
</evidence>
<protein>
    <submittedName>
        <fullName evidence="2">Uncharacterized protein</fullName>
    </submittedName>
</protein>